<dbReference type="EMBL" id="SWND01000001">
    <property type="protein sequence ID" value="NFF00733.1"/>
    <property type="molecule type" value="Genomic_DNA"/>
</dbReference>
<evidence type="ECO:0000313" key="3">
    <source>
        <dbReference type="Proteomes" id="UP000472521"/>
    </source>
</evidence>
<dbReference type="Pfam" id="PF07883">
    <property type="entry name" value="Cupin_2"/>
    <property type="match status" value="1"/>
</dbReference>
<dbReference type="InterPro" id="IPR013096">
    <property type="entry name" value="Cupin_2"/>
</dbReference>
<protein>
    <submittedName>
        <fullName evidence="2">Cupin domain-containing protein</fullName>
    </submittedName>
</protein>
<dbReference type="SUPFAM" id="SSF51182">
    <property type="entry name" value="RmlC-like cupins"/>
    <property type="match status" value="1"/>
</dbReference>
<dbReference type="InterPro" id="IPR011051">
    <property type="entry name" value="RmlC_Cupin_sf"/>
</dbReference>
<reference evidence="2 3" key="1">
    <citation type="submission" date="2019-04" db="EMBL/GenBank/DDBJ databases">
        <title>Genome sequencing of Clostridium botulinum Groups I-IV and Clostridium butyricum.</title>
        <authorList>
            <person name="Brunt J."/>
            <person name="Van Vliet A.H.M."/>
            <person name="Stringer S.C."/>
            <person name="Carter A.T."/>
            <person name="Peck M.W."/>
        </authorList>
    </citation>
    <scope>NUCLEOTIDE SEQUENCE [LARGE SCALE GENOMIC DNA]</scope>
    <source>
        <strain evidence="2 3">IFR 18/054</strain>
    </source>
</reference>
<dbReference type="AlphaFoldDB" id="A0A6B4K292"/>
<dbReference type="InterPro" id="IPR052044">
    <property type="entry name" value="PKS_Associated_Protein"/>
</dbReference>
<name>A0A6B4K292_CLOBO</name>
<proteinExistence type="predicted"/>
<dbReference type="PANTHER" id="PTHR36114">
    <property type="entry name" value="16.7 KDA PROTEIN IN WHIE LOCUS"/>
    <property type="match status" value="1"/>
</dbReference>
<gene>
    <name evidence="2" type="ORF">FCV25_02930</name>
</gene>
<accession>A0A6B4K292</accession>
<organism evidence="2 3">
    <name type="scientific">Clostridium botulinum</name>
    <dbReference type="NCBI Taxonomy" id="1491"/>
    <lineage>
        <taxon>Bacteria</taxon>
        <taxon>Bacillati</taxon>
        <taxon>Bacillota</taxon>
        <taxon>Clostridia</taxon>
        <taxon>Eubacteriales</taxon>
        <taxon>Clostridiaceae</taxon>
        <taxon>Clostridium</taxon>
    </lineage>
</organism>
<dbReference type="Gene3D" id="2.60.120.10">
    <property type="entry name" value="Jelly Rolls"/>
    <property type="match status" value="1"/>
</dbReference>
<feature type="domain" description="Cupin type-2" evidence="1">
    <location>
        <begin position="42"/>
        <end position="97"/>
    </location>
</feature>
<evidence type="ECO:0000313" key="2">
    <source>
        <dbReference type="EMBL" id="NFF00733.1"/>
    </source>
</evidence>
<dbReference type="Proteomes" id="UP000472521">
    <property type="component" value="Unassembled WGS sequence"/>
</dbReference>
<dbReference type="PANTHER" id="PTHR36114:SF1">
    <property type="entry name" value="16.7 KDA PROTEIN IN WHIE LOCUS"/>
    <property type="match status" value="1"/>
</dbReference>
<dbReference type="InterPro" id="IPR014710">
    <property type="entry name" value="RmlC-like_jellyroll"/>
</dbReference>
<dbReference type="RefSeq" id="WP_058008697.1">
    <property type="nucleotide sequence ID" value="NZ_JAIQUR010000003.1"/>
</dbReference>
<evidence type="ECO:0000259" key="1">
    <source>
        <dbReference type="Pfam" id="PF07883"/>
    </source>
</evidence>
<sequence>MLEKVNLKSVIKSVDSLYVYDKIGQLNGHVLSVVNVENRTLDFHVHEGSDELFYVIEGSFHLETDEGLIEVNEGEFIIVPKGIRHRPVVKSLTRFLMIELEGTLNKENSGDLYED</sequence>
<comment type="caution">
    <text evidence="2">The sequence shown here is derived from an EMBL/GenBank/DDBJ whole genome shotgun (WGS) entry which is preliminary data.</text>
</comment>